<reference evidence="12 13" key="1">
    <citation type="submission" date="2017-09" db="EMBL/GenBank/DDBJ databases">
        <title>Genome sequencing of Besnoitia besnoiti strain Bb-Ger1.</title>
        <authorList>
            <person name="Schares G."/>
            <person name="Venepally P."/>
            <person name="Lorenzi H.A."/>
        </authorList>
    </citation>
    <scope>NUCLEOTIDE SEQUENCE [LARGE SCALE GENOMIC DNA]</scope>
    <source>
        <strain evidence="12 13">Bb-Ger1</strain>
    </source>
</reference>
<evidence type="ECO:0000256" key="8">
    <source>
        <dbReference type="PROSITE-ProRule" id="PRU01319"/>
    </source>
</evidence>
<feature type="binding site" evidence="8">
    <location>
        <position position="28"/>
    </location>
    <ligand>
        <name>a divalent metal cation</name>
        <dbReference type="ChEBI" id="CHEBI:60240"/>
    </ligand>
</feature>
<dbReference type="EMBL" id="NWUJ01000016">
    <property type="protein sequence ID" value="PFH31229.1"/>
    <property type="molecule type" value="Genomic_DNA"/>
</dbReference>
<comment type="function">
    <text evidence="9">Endonuclease that specifically degrades the RNA of RNA-DNA hybrids.</text>
</comment>
<dbReference type="GeneID" id="40308155"/>
<evidence type="ECO:0000256" key="10">
    <source>
        <dbReference type="SAM" id="MobiDB-lite"/>
    </source>
</evidence>
<dbReference type="PROSITE" id="PS51975">
    <property type="entry name" value="RNASE_H_2"/>
    <property type="match status" value="1"/>
</dbReference>
<dbReference type="InterPro" id="IPR023160">
    <property type="entry name" value="RNase_HII_hlx-loop-hlx_cap_dom"/>
</dbReference>
<dbReference type="FunFam" id="1.10.10.460:FF:000001">
    <property type="entry name" value="Ribonuclease"/>
    <property type="match status" value="1"/>
</dbReference>
<keyword evidence="7 8" id="KW-0378">Hydrolase</keyword>
<evidence type="ECO:0000256" key="9">
    <source>
        <dbReference type="RuleBase" id="RU003515"/>
    </source>
</evidence>
<comment type="similarity">
    <text evidence="3">Belongs to the RNase HII family. Eukaryotic subfamily.</text>
</comment>
<evidence type="ECO:0000256" key="1">
    <source>
        <dbReference type="ARBA" id="ARBA00000077"/>
    </source>
</evidence>
<comment type="caution">
    <text evidence="12">The sequence shown here is derived from an EMBL/GenBank/DDBJ whole genome shotgun (WGS) entry which is preliminary data.</text>
</comment>
<keyword evidence="13" id="KW-1185">Reference proteome</keyword>
<dbReference type="GO" id="GO:0043137">
    <property type="term" value="P:DNA replication, removal of RNA primer"/>
    <property type="evidence" value="ECO:0007669"/>
    <property type="project" value="TreeGrafter"/>
</dbReference>
<dbReference type="GO" id="GO:0032299">
    <property type="term" value="C:ribonuclease H2 complex"/>
    <property type="evidence" value="ECO:0007669"/>
    <property type="project" value="TreeGrafter"/>
</dbReference>
<feature type="compositionally biased region" description="Basic and acidic residues" evidence="10">
    <location>
        <begin position="241"/>
        <end position="258"/>
    </location>
</feature>
<evidence type="ECO:0000313" key="12">
    <source>
        <dbReference type="EMBL" id="PFH31229.1"/>
    </source>
</evidence>
<dbReference type="InterPro" id="IPR004649">
    <property type="entry name" value="RNase_H2_suA"/>
</dbReference>
<dbReference type="EC" id="3.1.26.4" evidence="9"/>
<dbReference type="Gene3D" id="3.30.420.10">
    <property type="entry name" value="Ribonuclease H-like superfamily/Ribonuclease H"/>
    <property type="match status" value="1"/>
</dbReference>
<keyword evidence="5 8" id="KW-0479">Metal-binding</keyword>
<dbReference type="FunFam" id="3.30.420.10:FF:000016">
    <property type="entry name" value="Ribonuclease"/>
    <property type="match status" value="1"/>
</dbReference>
<evidence type="ECO:0000256" key="6">
    <source>
        <dbReference type="ARBA" id="ARBA00022759"/>
    </source>
</evidence>
<dbReference type="InterPro" id="IPR001352">
    <property type="entry name" value="RNase_HII/HIII"/>
</dbReference>
<feature type="domain" description="RNase H type-2" evidence="11">
    <location>
        <begin position="21"/>
        <end position="250"/>
    </location>
</feature>
<dbReference type="SUPFAM" id="SSF53098">
    <property type="entry name" value="Ribonuclease H-like"/>
    <property type="match status" value="1"/>
</dbReference>
<sequence length="376" mass="41674">MESRLLLPIISSNFNACGGKPVRLGIDEAGRGCVLGAMVYACFFCPAEAEKKELKALNVDDSKRLKEWQREEAFAAIEERKDIFGWSIHAIRPEEISAKMLRKKKFSLNEISHETAISLIQRTVQHGVNVTEVFVDTVGSAQAYQAKLQKRFPSIKIKVAEKADSLFPVVSAASILAKVTRDRMLFEWQPADVSGSETNGEGEKENGRDAPTEDAKSPAAGKRAKDDEEATPQQKKTRKNGKSEGTKAAEDQSKSQKEKSKKSTPTVHQNPSFGSGYPGDSETVAFLNKNCDPVFGFDPLVRYSWSTARLIFEKRGVPVDWYEEVNDDAAEAATNKAKQSRITNFFQAKRTNSAGGIERPGFYIRNKLQLLSELSS</sequence>
<dbReference type="GO" id="GO:0046872">
    <property type="term" value="F:metal ion binding"/>
    <property type="evidence" value="ECO:0007669"/>
    <property type="project" value="UniProtKB-KW"/>
</dbReference>
<accession>A0A2A9LZT2</accession>
<comment type="cofactor">
    <cofactor evidence="8">
        <name>Mn(2+)</name>
        <dbReference type="ChEBI" id="CHEBI:29035"/>
    </cofactor>
    <cofactor evidence="8">
        <name>Mg(2+)</name>
        <dbReference type="ChEBI" id="CHEBI:18420"/>
    </cofactor>
    <text evidence="8">Manganese or magnesium. Binds 1 divalent metal ion per monomer in the absence of substrate. May bind a second metal ion after substrate binding.</text>
</comment>
<proteinExistence type="inferred from homology"/>
<protein>
    <recommendedName>
        <fullName evidence="9">Ribonuclease</fullName>
        <ecNumber evidence="9">3.1.26.4</ecNumber>
    </recommendedName>
</protein>
<dbReference type="VEuPathDB" id="ToxoDB:BESB_031030"/>
<feature type="compositionally biased region" description="Polar residues" evidence="10">
    <location>
        <begin position="264"/>
        <end position="273"/>
    </location>
</feature>
<dbReference type="Pfam" id="PF01351">
    <property type="entry name" value="RNase_HII"/>
    <property type="match status" value="1"/>
</dbReference>
<dbReference type="InterPro" id="IPR036397">
    <property type="entry name" value="RNaseH_sf"/>
</dbReference>
<dbReference type="Gene3D" id="1.10.10.460">
    <property type="entry name" value="Ribonuclease hii. Domain 2"/>
    <property type="match status" value="1"/>
</dbReference>
<evidence type="ECO:0000313" key="13">
    <source>
        <dbReference type="Proteomes" id="UP000224006"/>
    </source>
</evidence>
<dbReference type="STRING" id="94643.A0A2A9LZT2"/>
<dbReference type="PANTHER" id="PTHR10954:SF7">
    <property type="entry name" value="RIBONUCLEASE H2 SUBUNIT A"/>
    <property type="match status" value="1"/>
</dbReference>
<evidence type="ECO:0000256" key="2">
    <source>
        <dbReference type="ARBA" id="ARBA00001946"/>
    </source>
</evidence>
<dbReference type="RefSeq" id="XP_029215238.1">
    <property type="nucleotide sequence ID" value="XM_029361771.1"/>
</dbReference>
<organism evidence="12 13">
    <name type="scientific">Besnoitia besnoiti</name>
    <name type="common">Apicomplexan protozoan</name>
    <dbReference type="NCBI Taxonomy" id="94643"/>
    <lineage>
        <taxon>Eukaryota</taxon>
        <taxon>Sar</taxon>
        <taxon>Alveolata</taxon>
        <taxon>Apicomplexa</taxon>
        <taxon>Conoidasida</taxon>
        <taxon>Coccidia</taxon>
        <taxon>Eucoccidiorida</taxon>
        <taxon>Eimeriorina</taxon>
        <taxon>Sarcocystidae</taxon>
        <taxon>Besnoitia</taxon>
    </lineage>
</organism>
<dbReference type="NCBIfam" id="TIGR00729">
    <property type="entry name" value="ribonuclease HII"/>
    <property type="match status" value="1"/>
</dbReference>
<dbReference type="GO" id="GO:0004523">
    <property type="term" value="F:RNA-DNA hybrid ribonuclease activity"/>
    <property type="evidence" value="ECO:0007669"/>
    <property type="project" value="UniProtKB-UniRule"/>
</dbReference>
<feature type="binding site" evidence="8">
    <location>
        <position position="27"/>
    </location>
    <ligand>
        <name>a divalent metal cation</name>
        <dbReference type="ChEBI" id="CHEBI:60240"/>
    </ligand>
</feature>
<dbReference type="PANTHER" id="PTHR10954">
    <property type="entry name" value="RIBONUCLEASE H2 SUBUNIT A"/>
    <property type="match status" value="1"/>
</dbReference>
<dbReference type="CDD" id="cd07181">
    <property type="entry name" value="RNase_HII_eukaryota_like"/>
    <property type="match status" value="1"/>
</dbReference>
<name>A0A2A9LZT2_BESBE</name>
<evidence type="ECO:0000256" key="4">
    <source>
        <dbReference type="ARBA" id="ARBA00022722"/>
    </source>
</evidence>
<dbReference type="KEGG" id="bbes:BESB_031030"/>
<dbReference type="AlphaFoldDB" id="A0A2A9LZT2"/>
<keyword evidence="4 8" id="KW-0540">Nuclease</keyword>
<dbReference type="GO" id="GO:0006298">
    <property type="term" value="P:mismatch repair"/>
    <property type="evidence" value="ECO:0007669"/>
    <property type="project" value="TreeGrafter"/>
</dbReference>
<dbReference type="GO" id="GO:0003723">
    <property type="term" value="F:RNA binding"/>
    <property type="evidence" value="ECO:0007669"/>
    <property type="project" value="UniProtKB-UniRule"/>
</dbReference>
<evidence type="ECO:0000259" key="11">
    <source>
        <dbReference type="PROSITE" id="PS51975"/>
    </source>
</evidence>
<evidence type="ECO:0000256" key="5">
    <source>
        <dbReference type="ARBA" id="ARBA00022723"/>
    </source>
</evidence>
<dbReference type="Proteomes" id="UP000224006">
    <property type="component" value="Chromosome XIII"/>
</dbReference>
<keyword evidence="6 8" id="KW-0255">Endonuclease</keyword>
<dbReference type="InterPro" id="IPR012337">
    <property type="entry name" value="RNaseH-like_sf"/>
</dbReference>
<dbReference type="InterPro" id="IPR024567">
    <property type="entry name" value="RNase_HII/HIII_dom"/>
</dbReference>
<dbReference type="OrthoDB" id="330620at2759"/>
<feature type="region of interest" description="Disordered" evidence="10">
    <location>
        <begin position="190"/>
        <end position="277"/>
    </location>
</feature>
<evidence type="ECO:0000256" key="7">
    <source>
        <dbReference type="ARBA" id="ARBA00022801"/>
    </source>
</evidence>
<feature type="binding site" evidence="8">
    <location>
        <position position="136"/>
    </location>
    <ligand>
        <name>a divalent metal cation</name>
        <dbReference type="ChEBI" id="CHEBI:60240"/>
    </ligand>
</feature>
<comment type="catalytic activity">
    <reaction evidence="1 8 9">
        <text>Endonucleolytic cleavage to 5'-phosphomonoester.</text>
        <dbReference type="EC" id="3.1.26.4"/>
    </reaction>
</comment>
<evidence type="ECO:0000256" key="3">
    <source>
        <dbReference type="ARBA" id="ARBA00007058"/>
    </source>
</evidence>
<feature type="compositionally biased region" description="Basic and acidic residues" evidence="10">
    <location>
        <begin position="201"/>
        <end position="216"/>
    </location>
</feature>
<comment type="cofactor">
    <cofactor evidence="2">
        <name>Mg(2+)</name>
        <dbReference type="ChEBI" id="CHEBI:18420"/>
    </cofactor>
</comment>
<gene>
    <name evidence="12" type="ORF">BESB_031030</name>
</gene>